<dbReference type="GO" id="GO:0005829">
    <property type="term" value="C:cytosol"/>
    <property type="evidence" value="ECO:0007669"/>
    <property type="project" value="TreeGrafter"/>
</dbReference>
<dbReference type="SUPFAM" id="SSF74942">
    <property type="entry name" value="YhbC-like, C-terminal domain"/>
    <property type="match status" value="1"/>
</dbReference>
<evidence type="ECO:0000259" key="4">
    <source>
        <dbReference type="Pfam" id="PF02576"/>
    </source>
</evidence>
<evidence type="ECO:0000256" key="3">
    <source>
        <dbReference type="HAMAP-Rule" id="MF_01077"/>
    </source>
</evidence>
<evidence type="ECO:0000313" key="6">
    <source>
        <dbReference type="EMBL" id="TFZ39841.1"/>
    </source>
</evidence>
<dbReference type="SUPFAM" id="SSF75420">
    <property type="entry name" value="YhbC-like, N-terminal domain"/>
    <property type="match status" value="1"/>
</dbReference>
<dbReference type="InterPro" id="IPR028998">
    <property type="entry name" value="RimP_C"/>
</dbReference>
<comment type="caution">
    <text evidence="6">The sequence shown here is derived from an EMBL/GenBank/DDBJ whole genome shotgun (WGS) entry which is preliminary data.</text>
</comment>
<keyword evidence="2 3" id="KW-0690">Ribosome biogenesis</keyword>
<dbReference type="GO" id="GO:0000028">
    <property type="term" value="P:ribosomal small subunit assembly"/>
    <property type="evidence" value="ECO:0007669"/>
    <property type="project" value="TreeGrafter"/>
</dbReference>
<dbReference type="InterPro" id="IPR028989">
    <property type="entry name" value="RimP_N"/>
</dbReference>
<dbReference type="InterPro" id="IPR035956">
    <property type="entry name" value="RimP_N_sf"/>
</dbReference>
<dbReference type="Gene3D" id="2.30.30.180">
    <property type="entry name" value="Ribosome maturation factor RimP, C-terminal domain"/>
    <property type="match status" value="1"/>
</dbReference>
<protein>
    <recommendedName>
        <fullName evidence="3">Ribosome maturation factor RimP</fullName>
    </recommendedName>
</protein>
<dbReference type="Pfam" id="PF02576">
    <property type="entry name" value="RimP_N"/>
    <property type="match status" value="1"/>
</dbReference>
<comment type="subcellular location">
    <subcellularLocation>
        <location evidence="3">Cytoplasm</location>
    </subcellularLocation>
</comment>
<feature type="domain" description="Ribosome maturation factor RimP C-terminal" evidence="5">
    <location>
        <begin position="88"/>
        <end position="153"/>
    </location>
</feature>
<dbReference type="Proteomes" id="UP000298381">
    <property type="component" value="Unassembled WGS sequence"/>
</dbReference>
<dbReference type="OrthoDB" id="9805006at2"/>
<dbReference type="InterPro" id="IPR003728">
    <property type="entry name" value="Ribosome_maturation_RimP"/>
</dbReference>
<dbReference type="AlphaFoldDB" id="A0A4Z0D261"/>
<name>A0A4Z0D261_9FIRM</name>
<reference evidence="6 7" key="1">
    <citation type="submission" date="2019-03" db="EMBL/GenBank/DDBJ databases">
        <title>Draft genome sequence data and analysis of a Fermenting Bacterium, Soehngenia longevitae strain 1933PT, isolated from petroleum reservoir in Azerbaijan.</title>
        <authorList>
            <person name="Grouzdev D.S."/>
            <person name="Bidzhieva S.K."/>
            <person name="Sokolova D.S."/>
            <person name="Tourova T.P."/>
            <person name="Poltaraus A.B."/>
            <person name="Nazina T.N."/>
        </authorList>
    </citation>
    <scope>NUCLEOTIDE SEQUENCE [LARGE SCALE GENOMIC DNA]</scope>
    <source>
        <strain evidence="6 7">1933P</strain>
    </source>
</reference>
<comment type="function">
    <text evidence="3">Required for maturation of 30S ribosomal subunits.</text>
</comment>
<dbReference type="Pfam" id="PF17384">
    <property type="entry name" value="DUF150_C"/>
    <property type="match status" value="1"/>
</dbReference>
<evidence type="ECO:0000256" key="1">
    <source>
        <dbReference type="ARBA" id="ARBA00022490"/>
    </source>
</evidence>
<dbReference type="PANTHER" id="PTHR33867:SF1">
    <property type="entry name" value="RIBOSOME MATURATION FACTOR RIMP"/>
    <property type="match status" value="1"/>
</dbReference>
<feature type="domain" description="Ribosome maturation factor RimP N-terminal" evidence="4">
    <location>
        <begin position="15"/>
        <end position="85"/>
    </location>
</feature>
<organism evidence="6 7">
    <name type="scientific">Soehngenia longivitae</name>
    <dbReference type="NCBI Taxonomy" id="2562294"/>
    <lineage>
        <taxon>Bacteria</taxon>
        <taxon>Bacillati</taxon>
        <taxon>Bacillota</taxon>
        <taxon>Tissierellia</taxon>
        <taxon>Tissierellales</taxon>
        <taxon>Tissierellaceae</taxon>
        <taxon>Soehngenia</taxon>
    </lineage>
</organism>
<dbReference type="CDD" id="cd01734">
    <property type="entry name" value="YlxS_C"/>
    <property type="match status" value="1"/>
</dbReference>
<dbReference type="InterPro" id="IPR036847">
    <property type="entry name" value="RimP_C_sf"/>
</dbReference>
<dbReference type="Gene3D" id="3.30.300.70">
    <property type="entry name" value="RimP-like superfamily, N-terminal"/>
    <property type="match status" value="1"/>
</dbReference>
<gene>
    <name evidence="3" type="primary">rimP</name>
    <name evidence="6" type="ORF">E4100_07235</name>
</gene>
<evidence type="ECO:0000259" key="5">
    <source>
        <dbReference type="Pfam" id="PF17384"/>
    </source>
</evidence>
<keyword evidence="1 3" id="KW-0963">Cytoplasm</keyword>
<sequence>MNKKEIIKSVKSLGEPIISSLGYEMVDVEFIKEQNEYYLKIFIDKTGGINLEDCQLVSETIGEKLDELDIIETSYYLEVSSPGLDRPIKTDQDIKRNLEKEVEVNLYKSINGKKHIEGILIAYDEKNVTLQVEENRMDIPRESISLMRLVIRF</sequence>
<proteinExistence type="inferred from homology"/>
<keyword evidence="7" id="KW-1185">Reference proteome</keyword>
<accession>A0A4Z0D261</accession>
<dbReference type="HAMAP" id="MF_01077">
    <property type="entry name" value="RimP"/>
    <property type="match status" value="1"/>
</dbReference>
<evidence type="ECO:0000313" key="7">
    <source>
        <dbReference type="Proteomes" id="UP000298381"/>
    </source>
</evidence>
<dbReference type="GO" id="GO:0006412">
    <property type="term" value="P:translation"/>
    <property type="evidence" value="ECO:0007669"/>
    <property type="project" value="TreeGrafter"/>
</dbReference>
<dbReference type="FunFam" id="3.30.300.70:FF:000001">
    <property type="entry name" value="Ribosome maturation factor RimP"/>
    <property type="match status" value="1"/>
</dbReference>
<comment type="similarity">
    <text evidence="3">Belongs to the RimP family.</text>
</comment>
<dbReference type="PANTHER" id="PTHR33867">
    <property type="entry name" value="RIBOSOME MATURATION FACTOR RIMP"/>
    <property type="match status" value="1"/>
</dbReference>
<dbReference type="EMBL" id="SRIB01000009">
    <property type="protein sequence ID" value="TFZ39841.1"/>
    <property type="molecule type" value="Genomic_DNA"/>
</dbReference>
<evidence type="ECO:0000256" key="2">
    <source>
        <dbReference type="ARBA" id="ARBA00022517"/>
    </source>
</evidence>